<protein>
    <recommendedName>
        <fullName evidence="5">LysR substrate-binding domain-containing protein</fullName>
    </recommendedName>
</protein>
<accession>A0ABP9QE77</accession>
<dbReference type="SUPFAM" id="SSF53850">
    <property type="entry name" value="Periplasmic binding protein-like II"/>
    <property type="match status" value="1"/>
</dbReference>
<comment type="similarity">
    <text evidence="1">Belongs to the LysR transcriptional regulatory family.</text>
</comment>
<dbReference type="Proteomes" id="UP001428817">
    <property type="component" value="Unassembled WGS sequence"/>
</dbReference>
<reference evidence="7" key="1">
    <citation type="journal article" date="2019" name="Int. J. Syst. Evol. Microbiol.">
        <title>The Global Catalogue of Microorganisms (GCM) 10K type strain sequencing project: providing services to taxonomists for standard genome sequencing and annotation.</title>
        <authorList>
            <consortium name="The Broad Institute Genomics Platform"/>
            <consortium name="The Broad Institute Genome Sequencing Center for Infectious Disease"/>
            <person name="Wu L."/>
            <person name="Ma J."/>
        </authorList>
    </citation>
    <scope>NUCLEOTIDE SEQUENCE [LARGE SCALE GENOMIC DNA]</scope>
    <source>
        <strain evidence="7">JCM 18303</strain>
    </source>
</reference>
<comment type="caution">
    <text evidence="6">The sequence shown here is derived from an EMBL/GenBank/DDBJ whole genome shotgun (WGS) entry which is preliminary data.</text>
</comment>
<evidence type="ECO:0000256" key="3">
    <source>
        <dbReference type="ARBA" id="ARBA00023125"/>
    </source>
</evidence>
<evidence type="ECO:0000259" key="5">
    <source>
        <dbReference type="Pfam" id="PF03466"/>
    </source>
</evidence>
<sequence>MVESWADWPSVLPPRTTHVTLFSDVADLALPAGHRFAHRGAVDLAEVDDVPWIGWTSGSDCHEWLVQVLRTQKIKSRVSCTVGSYATQLALVAGNAGAALVPRLACGPLPDGVRILTTRPALNRTILAVCRAGEESHGAVRVALEALRDASARFTTR</sequence>
<keyword evidence="2" id="KW-0805">Transcription regulation</keyword>
<name>A0ABP9QE77_9PSEU</name>
<gene>
    <name evidence="6" type="ORF">GCM10023321_43170</name>
</gene>
<dbReference type="PANTHER" id="PTHR30346">
    <property type="entry name" value="TRANSCRIPTIONAL DUAL REGULATOR HCAR-RELATED"/>
    <property type="match status" value="1"/>
</dbReference>
<keyword evidence="4" id="KW-0804">Transcription</keyword>
<evidence type="ECO:0000256" key="2">
    <source>
        <dbReference type="ARBA" id="ARBA00023015"/>
    </source>
</evidence>
<dbReference type="PANTHER" id="PTHR30346:SF29">
    <property type="entry name" value="LYSR SUBSTRATE-BINDING"/>
    <property type="match status" value="1"/>
</dbReference>
<evidence type="ECO:0000256" key="4">
    <source>
        <dbReference type="ARBA" id="ARBA00023163"/>
    </source>
</evidence>
<dbReference type="Pfam" id="PF03466">
    <property type="entry name" value="LysR_substrate"/>
    <property type="match status" value="1"/>
</dbReference>
<keyword evidence="3" id="KW-0238">DNA-binding</keyword>
<evidence type="ECO:0000256" key="1">
    <source>
        <dbReference type="ARBA" id="ARBA00009437"/>
    </source>
</evidence>
<organism evidence="6 7">
    <name type="scientific">Pseudonocardia eucalypti</name>
    <dbReference type="NCBI Taxonomy" id="648755"/>
    <lineage>
        <taxon>Bacteria</taxon>
        <taxon>Bacillati</taxon>
        <taxon>Actinomycetota</taxon>
        <taxon>Actinomycetes</taxon>
        <taxon>Pseudonocardiales</taxon>
        <taxon>Pseudonocardiaceae</taxon>
        <taxon>Pseudonocardia</taxon>
    </lineage>
</organism>
<keyword evidence="7" id="KW-1185">Reference proteome</keyword>
<evidence type="ECO:0000313" key="6">
    <source>
        <dbReference type="EMBL" id="GAA5160451.1"/>
    </source>
</evidence>
<proteinExistence type="inferred from homology"/>
<dbReference type="Gene3D" id="3.40.190.10">
    <property type="entry name" value="Periplasmic binding protein-like II"/>
    <property type="match status" value="2"/>
</dbReference>
<dbReference type="InterPro" id="IPR005119">
    <property type="entry name" value="LysR_subst-bd"/>
</dbReference>
<feature type="domain" description="LysR substrate-binding" evidence="5">
    <location>
        <begin position="12"/>
        <end position="150"/>
    </location>
</feature>
<dbReference type="EMBL" id="BAABJP010000020">
    <property type="protein sequence ID" value="GAA5160451.1"/>
    <property type="molecule type" value="Genomic_DNA"/>
</dbReference>
<evidence type="ECO:0000313" key="7">
    <source>
        <dbReference type="Proteomes" id="UP001428817"/>
    </source>
</evidence>